<evidence type="ECO:0000256" key="4">
    <source>
        <dbReference type="RuleBase" id="RU003495"/>
    </source>
</evidence>
<dbReference type="PANTHER" id="PTHR34183">
    <property type="entry name" value="ENDOLYTIC PEPTIDOGLYCAN TRANSGLYCOSYLASE RLPA"/>
    <property type="match status" value="1"/>
</dbReference>
<keyword evidence="2 3" id="KW-0961">Cell wall biogenesis/degradation</keyword>
<sequence precursor="true">MFMPSPLHLFNTLLPIVSFWAKRAVAICCVAACLSSCAGSAPAFGERGYTESGKASYYARKFQGRTMANGEKYRRGKLTAAHRTLPLGTKVKVTNTRTSKSVKVRITDRGPFISGRIVDLSEKAARRLDFIKAGVIPVELKVIQPAPVK</sequence>
<proteinExistence type="inferred from homology"/>
<protein>
    <recommendedName>
        <fullName evidence="3">Probable endolytic peptidoglycan transglycosylase RlpA</fullName>
        <ecNumber evidence="3">4.2.2.-</ecNumber>
    </recommendedName>
</protein>
<dbReference type="EC" id="4.2.2.-" evidence="3"/>
<comment type="caution">
    <text evidence="6">The sequence shown here is derived from an EMBL/GenBank/DDBJ whole genome shotgun (WGS) entry which is preliminary data.</text>
</comment>
<dbReference type="CDD" id="cd22268">
    <property type="entry name" value="DPBB_RlpA-like"/>
    <property type="match status" value="1"/>
</dbReference>
<dbReference type="InterPro" id="IPR009009">
    <property type="entry name" value="RlpA-like_DPBB"/>
</dbReference>
<comment type="similarity">
    <text evidence="3 4">Belongs to the RlpA family.</text>
</comment>
<dbReference type="Proteomes" id="UP001500552">
    <property type="component" value="Unassembled WGS sequence"/>
</dbReference>
<dbReference type="SUPFAM" id="SSF50685">
    <property type="entry name" value="Barwin-like endoglucanases"/>
    <property type="match status" value="1"/>
</dbReference>
<feature type="signal peptide" evidence="3">
    <location>
        <begin position="1"/>
        <end position="43"/>
    </location>
</feature>
<reference evidence="7" key="1">
    <citation type="journal article" date="2019" name="Int. J. Syst. Evol. Microbiol.">
        <title>The Global Catalogue of Microorganisms (GCM) 10K type strain sequencing project: providing services to taxonomists for standard genome sequencing and annotation.</title>
        <authorList>
            <consortium name="The Broad Institute Genomics Platform"/>
            <consortium name="The Broad Institute Genome Sequencing Center for Infectious Disease"/>
            <person name="Wu L."/>
            <person name="Ma J."/>
        </authorList>
    </citation>
    <scope>NUCLEOTIDE SEQUENCE [LARGE SCALE GENOMIC DNA]</scope>
    <source>
        <strain evidence="7">JCM 17926</strain>
    </source>
</reference>
<evidence type="ECO:0000259" key="5">
    <source>
        <dbReference type="Pfam" id="PF03330"/>
    </source>
</evidence>
<evidence type="ECO:0000256" key="2">
    <source>
        <dbReference type="ARBA" id="ARBA00023316"/>
    </source>
</evidence>
<evidence type="ECO:0000256" key="1">
    <source>
        <dbReference type="ARBA" id="ARBA00023239"/>
    </source>
</evidence>
<organism evidence="6 7">
    <name type="scientific">Pontibacter saemangeumensis</name>
    <dbReference type="NCBI Taxonomy" id="1084525"/>
    <lineage>
        <taxon>Bacteria</taxon>
        <taxon>Pseudomonadati</taxon>
        <taxon>Bacteroidota</taxon>
        <taxon>Cytophagia</taxon>
        <taxon>Cytophagales</taxon>
        <taxon>Hymenobacteraceae</taxon>
        <taxon>Pontibacter</taxon>
    </lineage>
</organism>
<dbReference type="Pfam" id="PF03330">
    <property type="entry name" value="DPBB_1"/>
    <property type="match status" value="1"/>
</dbReference>
<name>A0ABP8LX32_9BACT</name>
<dbReference type="InterPro" id="IPR012997">
    <property type="entry name" value="RplA"/>
</dbReference>
<dbReference type="NCBIfam" id="TIGR00413">
    <property type="entry name" value="rlpA"/>
    <property type="match status" value="1"/>
</dbReference>
<feature type="chain" id="PRO_5044905651" description="Probable endolytic peptidoglycan transglycosylase RlpA" evidence="3">
    <location>
        <begin position="44"/>
        <end position="149"/>
    </location>
</feature>
<evidence type="ECO:0000313" key="6">
    <source>
        <dbReference type="EMBL" id="GAA4439210.1"/>
    </source>
</evidence>
<dbReference type="InterPro" id="IPR034718">
    <property type="entry name" value="RlpA"/>
</dbReference>
<keyword evidence="1 3" id="KW-0456">Lyase</keyword>
<dbReference type="Gene3D" id="2.40.40.10">
    <property type="entry name" value="RlpA-like domain"/>
    <property type="match status" value="1"/>
</dbReference>
<keyword evidence="3" id="KW-0732">Signal</keyword>
<accession>A0ABP8LX32</accession>
<dbReference type="EMBL" id="BAABHC010000021">
    <property type="protein sequence ID" value="GAA4439210.1"/>
    <property type="molecule type" value="Genomic_DNA"/>
</dbReference>
<comment type="function">
    <text evidence="3">Lytic transglycosylase with a strong preference for naked glycan strands that lack stem peptides.</text>
</comment>
<evidence type="ECO:0000313" key="7">
    <source>
        <dbReference type="Proteomes" id="UP001500552"/>
    </source>
</evidence>
<gene>
    <name evidence="3" type="primary">rlpA</name>
    <name evidence="6" type="ORF">GCM10023188_35400</name>
</gene>
<feature type="domain" description="RlpA-like protein double-psi beta-barrel" evidence="5">
    <location>
        <begin position="51"/>
        <end position="139"/>
    </location>
</feature>
<evidence type="ECO:0000256" key="3">
    <source>
        <dbReference type="HAMAP-Rule" id="MF_02071"/>
    </source>
</evidence>
<keyword evidence="7" id="KW-1185">Reference proteome</keyword>
<dbReference type="HAMAP" id="MF_02071">
    <property type="entry name" value="RlpA"/>
    <property type="match status" value="1"/>
</dbReference>
<dbReference type="PANTHER" id="PTHR34183:SF8">
    <property type="entry name" value="ENDOLYTIC PEPTIDOGLYCAN TRANSGLYCOSYLASE RLPA-RELATED"/>
    <property type="match status" value="1"/>
</dbReference>
<dbReference type="InterPro" id="IPR036908">
    <property type="entry name" value="RlpA-like_sf"/>
</dbReference>